<dbReference type="SUPFAM" id="SSF81665">
    <property type="entry name" value="Calcium ATPase, transmembrane domain M"/>
    <property type="match status" value="1"/>
</dbReference>
<feature type="transmembrane region" description="Helical" evidence="10">
    <location>
        <begin position="95"/>
        <end position="113"/>
    </location>
</feature>
<keyword evidence="6 10" id="KW-0067">ATP-binding</keyword>
<evidence type="ECO:0000256" key="7">
    <source>
        <dbReference type="ARBA" id="ARBA00022967"/>
    </source>
</evidence>
<dbReference type="InterPro" id="IPR018303">
    <property type="entry name" value="ATPase_P-typ_P_site"/>
</dbReference>
<evidence type="ECO:0000256" key="9">
    <source>
        <dbReference type="ARBA" id="ARBA00023136"/>
    </source>
</evidence>
<evidence type="ECO:0000259" key="11">
    <source>
        <dbReference type="PROSITE" id="PS50846"/>
    </source>
</evidence>
<evidence type="ECO:0000313" key="12">
    <source>
        <dbReference type="EMBL" id="SQH36640.1"/>
    </source>
</evidence>
<dbReference type="RefSeq" id="WP_006996190.1">
    <property type="nucleotide sequence ID" value="NZ_CP082857.1"/>
</dbReference>
<dbReference type="PROSITE" id="PS01047">
    <property type="entry name" value="HMA_1"/>
    <property type="match status" value="1"/>
</dbReference>
<feature type="transmembrane region" description="Helical" evidence="10">
    <location>
        <begin position="158"/>
        <end position="179"/>
    </location>
</feature>
<evidence type="ECO:0000256" key="1">
    <source>
        <dbReference type="ARBA" id="ARBA00004127"/>
    </source>
</evidence>
<protein>
    <submittedName>
        <fullName evidence="12">Copper transporter</fullName>
        <ecNumber evidence="12">3.6.3.-</ecNumber>
    </submittedName>
</protein>
<dbReference type="Pfam" id="PF00122">
    <property type="entry name" value="E1-E2_ATPase"/>
    <property type="match status" value="1"/>
</dbReference>
<dbReference type="InterPro" id="IPR023214">
    <property type="entry name" value="HAD_sf"/>
</dbReference>
<dbReference type="NCBIfam" id="TIGR01511">
    <property type="entry name" value="ATPase-IB1_Cu"/>
    <property type="match status" value="1"/>
</dbReference>
<keyword evidence="13" id="KW-1185">Reference proteome</keyword>
<feature type="transmembrane region" description="Helical" evidence="10">
    <location>
        <begin position="676"/>
        <end position="692"/>
    </location>
</feature>
<dbReference type="InterPro" id="IPR036412">
    <property type="entry name" value="HAD-like_sf"/>
</dbReference>
<evidence type="ECO:0000256" key="4">
    <source>
        <dbReference type="ARBA" id="ARBA00022723"/>
    </source>
</evidence>
<dbReference type="SUPFAM" id="SSF55008">
    <property type="entry name" value="HMA, heavy metal-associated domain"/>
    <property type="match status" value="1"/>
</dbReference>
<accession>A0ABY1VTF4</accession>
<feature type="transmembrane region" description="Helical" evidence="10">
    <location>
        <begin position="185"/>
        <end position="204"/>
    </location>
</feature>
<feature type="transmembrane region" description="Helical" evidence="10">
    <location>
        <begin position="338"/>
        <end position="361"/>
    </location>
</feature>
<organism evidence="12 13">
    <name type="scientific">Haemophilus aegyptius</name>
    <dbReference type="NCBI Taxonomy" id="197575"/>
    <lineage>
        <taxon>Bacteria</taxon>
        <taxon>Pseudomonadati</taxon>
        <taxon>Pseudomonadota</taxon>
        <taxon>Gammaproteobacteria</taxon>
        <taxon>Pasteurellales</taxon>
        <taxon>Pasteurellaceae</taxon>
        <taxon>Haemophilus</taxon>
    </lineage>
</organism>
<comment type="subcellular location">
    <subcellularLocation>
        <location evidence="10">Cell membrane</location>
    </subcellularLocation>
    <subcellularLocation>
        <location evidence="1">Endomembrane system</location>
        <topology evidence="1">Multi-pass membrane protein</topology>
    </subcellularLocation>
</comment>
<dbReference type="InterPro" id="IPR059000">
    <property type="entry name" value="ATPase_P-type_domA"/>
</dbReference>
<evidence type="ECO:0000256" key="6">
    <source>
        <dbReference type="ARBA" id="ARBA00022840"/>
    </source>
</evidence>
<keyword evidence="9 10" id="KW-0472">Membrane</keyword>
<dbReference type="Gene3D" id="2.70.150.10">
    <property type="entry name" value="Calcium-transporting ATPase, cytoplasmic transduction domain A"/>
    <property type="match status" value="1"/>
</dbReference>
<feature type="transmembrane region" description="Helical" evidence="10">
    <location>
        <begin position="125"/>
        <end position="146"/>
    </location>
</feature>
<dbReference type="PANTHER" id="PTHR43520:SF8">
    <property type="entry name" value="P-TYPE CU(+) TRANSPORTER"/>
    <property type="match status" value="1"/>
</dbReference>
<evidence type="ECO:0000256" key="3">
    <source>
        <dbReference type="ARBA" id="ARBA00022692"/>
    </source>
</evidence>
<evidence type="ECO:0000256" key="5">
    <source>
        <dbReference type="ARBA" id="ARBA00022741"/>
    </source>
</evidence>
<feature type="transmembrane region" description="Helical" evidence="10">
    <location>
        <begin position="367"/>
        <end position="387"/>
    </location>
</feature>
<keyword evidence="4 10" id="KW-0479">Metal-binding</keyword>
<keyword evidence="12" id="KW-0378">Hydrolase</keyword>
<dbReference type="Pfam" id="PF00403">
    <property type="entry name" value="HMA"/>
    <property type="match status" value="1"/>
</dbReference>
<keyword evidence="8 10" id="KW-1133">Transmembrane helix</keyword>
<dbReference type="PRINTS" id="PR00119">
    <property type="entry name" value="CATATPASE"/>
</dbReference>
<dbReference type="PROSITE" id="PS50846">
    <property type="entry name" value="HMA_2"/>
    <property type="match status" value="1"/>
</dbReference>
<reference evidence="12 13" key="1">
    <citation type="submission" date="2018-06" db="EMBL/GenBank/DDBJ databases">
        <authorList>
            <consortium name="Pathogen Informatics"/>
            <person name="Doyle S."/>
        </authorList>
    </citation>
    <scope>NUCLEOTIDE SEQUENCE [LARGE SCALE GENOMIC DNA]</scope>
    <source>
        <strain evidence="12 13">NCTC8502</strain>
    </source>
</reference>
<dbReference type="NCBIfam" id="TIGR01494">
    <property type="entry name" value="ATPase_P-type"/>
    <property type="match status" value="1"/>
</dbReference>
<dbReference type="PROSITE" id="PS00154">
    <property type="entry name" value="ATPASE_E1_E2"/>
    <property type="match status" value="1"/>
</dbReference>
<dbReference type="CDD" id="cd02094">
    <property type="entry name" value="P-type_ATPase_Cu-like"/>
    <property type="match status" value="1"/>
</dbReference>
<proteinExistence type="inferred from homology"/>
<keyword evidence="7" id="KW-1278">Translocase</keyword>
<dbReference type="InterPro" id="IPR006121">
    <property type="entry name" value="HMA_dom"/>
</dbReference>
<dbReference type="InterPro" id="IPR008250">
    <property type="entry name" value="ATPase_P-typ_transduc_dom_A_sf"/>
</dbReference>
<dbReference type="InterPro" id="IPR017969">
    <property type="entry name" value="Heavy-metal-associated_CS"/>
</dbReference>
<dbReference type="Gene3D" id="3.40.1110.10">
    <property type="entry name" value="Calcium-transporting ATPase, cytoplasmic domain N"/>
    <property type="match status" value="1"/>
</dbReference>
<feature type="transmembrane region" description="Helical" evidence="10">
    <location>
        <begin position="698"/>
        <end position="716"/>
    </location>
</feature>
<evidence type="ECO:0000313" key="13">
    <source>
        <dbReference type="Proteomes" id="UP000249400"/>
    </source>
</evidence>
<dbReference type="GO" id="GO:0016787">
    <property type="term" value="F:hydrolase activity"/>
    <property type="evidence" value="ECO:0007669"/>
    <property type="project" value="UniProtKB-KW"/>
</dbReference>
<dbReference type="SUPFAM" id="SSF81653">
    <property type="entry name" value="Calcium ATPase, transduction domain A"/>
    <property type="match status" value="1"/>
</dbReference>
<dbReference type="PRINTS" id="PR00943">
    <property type="entry name" value="CUATPASE"/>
</dbReference>
<dbReference type="Gene3D" id="3.40.50.1000">
    <property type="entry name" value="HAD superfamily/HAD-like"/>
    <property type="match status" value="1"/>
</dbReference>
<dbReference type="InterPro" id="IPR023298">
    <property type="entry name" value="ATPase_P-typ_TM_dom_sf"/>
</dbReference>
<dbReference type="CDD" id="cd00371">
    <property type="entry name" value="HMA"/>
    <property type="match status" value="1"/>
</dbReference>
<sequence>MLDLTPQSKKISIQIGGMTCQSCANRIEKVLNKKPFVQQAGVNFAAEEAQVLFNPDQASETQIIEIIHKTGFSAHIKQANELPIEEKNTSIPWRLIVLWIINIPFLIGMLGMISGSHHLMLPPIWQFALASIVQLWLAIPFYRGAIGSIRGGLANMDVLVSTGTLTIYLYSAFMLFYHANHAMEQVYFEASVMVIGFVSLGKFLEDRTKKHSLNSLSMLLQLTPKKVTALRNDKWTEIALDQVNIGEIIRANQGERIAADGIIESGNGWCDESHLTGESRPEEKQKGGKVLAGAMVTEGSIIYRANQLGSQTLLGDMMNALSDAQGSKAPIARFADKVASVFVPAVLVISLVTFILTYILTNDSVSSLIHAVSVLVIACPCALGLATPAAIMVGLGKAVNAGVWFKDAAAMEETAHVDTVVLDKTGTLTKGELEISALWQPQSAVYSEEDLYRFAAAVERQANHPIAKAIVQTAEQKMLEIPTALFSKMEVGQGIQAELEQVGTIKVGKPDYCGLILPKNLEDIWQIASIVAVSINDKPIGAFALTDTLKNDSLHAIQRLQQQNIDVVIMSGDQQSVVDYIAKQLGIKKVFGGLSPRDKAEQIQKLKAQGHIVAMVGDGINDAPALAAANVSFAMKSGSDIAEQTASATLMQHSVNQLVDALFIAVATLKNIKQNLFFALIYNILGIPLAAFGFLSPIIAGAAMALSSISVLMNALRLKKVRF</sequence>
<keyword evidence="5 10" id="KW-0547">Nucleotide-binding</keyword>
<gene>
    <name evidence="12" type="primary">copA</name>
    <name evidence="12" type="ORF">NCTC8502_00932</name>
</gene>
<evidence type="ECO:0000256" key="2">
    <source>
        <dbReference type="ARBA" id="ARBA00006024"/>
    </source>
</evidence>
<dbReference type="InterPro" id="IPR001757">
    <property type="entry name" value="P_typ_ATPase"/>
</dbReference>
<dbReference type="NCBIfam" id="TIGR01525">
    <property type="entry name" value="ATPase-IB_hvy"/>
    <property type="match status" value="1"/>
</dbReference>
<evidence type="ECO:0000256" key="10">
    <source>
        <dbReference type="RuleBase" id="RU362081"/>
    </source>
</evidence>
<dbReference type="InterPro" id="IPR036163">
    <property type="entry name" value="HMA_dom_sf"/>
</dbReference>
<name>A0ABY1VTF4_HAEAE</name>
<dbReference type="Proteomes" id="UP000249400">
    <property type="component" value="Chromosome 1"/>
</dbReference>
<keyword evidence="3 10" id="KW-0812">Transmembrane</keyword>
<dbReference type="EC" id="3.6.3.-" evidence="12"/>
<dbReference type="PANTHER" id="PTHR43520">
    <property type="entry name" value="ATP7, ISOFORM B"/>
    <property type="match status" value="1"/>
</dbReference>
<dbReference type="Pfam" id="PF00702">
    <property type="entry name" value="Hydrolase"/>
    <property type="match status" value="1"/>
</dbReference>
<keyword evidence="10" id="KW-1003">Cell membrane</keyword>
<dbReference type="InterPro" id="IPR027256">
    <property type="entry name" value="P-typ_ATPase_IB"/>
</dbReference>
<dbReference type="EMBL" id="LS483429">
    <property type="protein sequence ID" value="SQH36640.1"/>
    <property type="molecule type" value="Genomic_DNA"/>
</dbReference>
<feature type="domain" description="HMA" evidence="11">
    <location>
        <begin position="9"/>
        <end position="75"/>
    </location>
</feature>
<dbReference type="InterPro" id="IPR023299">
    <property type="entry name" value="ATPase_P-typ_cyto_dom_N"/>
</dbReference>
<dbReference type="Gene3D" id="3.30.70.100">
    <property type="match status" value="1"/>
</dbReference>
<dbReference type="SUPFAM" id="SSF56784">
    <property type="entry name" value="HAD-like"/>
    <property type="match status" value="1"/>
</dbReference>
<evidence type="ECO:0000256" key="8">
    <source>
        <dbReference type="ARBA" id="ARBA00022989"/>
    </source>
</evidence>
<dbReference type="SUPFAM" id="SSF81660">
    <property type="entry name" value="Metal cation-transporting ATPase, ATP-binding domain N"/>
    <property type="match status" value="1"/>
</dbReference>
<comment type="similarity">
    <text evidence="2 10">Belongs to the cation transport ATPase (P-type) (TC 3.A.3) family. Type IB subfamily.</text>
</comment>